<dbReference type="InterPro" id="IPR003617">
    <property type="entry name" value="TFIIS/CRSP70_N_sub"/>
</dbReference>
<organism evidence="12 13">
    <name type="scientific">Acacia crassicarpa</name>
    <name type="common">northern wattle</name>
    <dbReference type="NCBI Taxonomy" id="499986"/>
    <lineage>
        <taxon>Eukaryota</taxon>
        <taxon>Viridiplantae</taxon>
        <taxon>Streptophyta</taxon>
        <taxon>Embryophyta</taxon>
        <taxon>Tracheophyta</taxon>
        <taxon>Spermatophyta</taxon>
        <taxon>Magnoliopsida</taxon>
        <taxon>eudicotyledons</taxon>
        <taxon>Gunneridae</taxon>
        <taxon>Pentapetalae</taxon>
        <taxon>rosids</taxon>
        <taxon>fabids</taxon>
        <taxon>Fabales</taxon>
        <taxon>Fabaceae</taxon>
        <taxon>Caesalpinioideae</taxon>
        <taxon>mimosoid clade</taxon>
        <taxon>Acacieae</taxon>
        <taxon>Acacia</taxon>
    </lineage>
</organism>
<dbReference type="GO" id="GO:0003677">
    <property type="term" value="F:DNA binding"/>
    <property type="evidence" value="ECO:0007669"/>
    <property type="project" value="UniProtKB-KW"/>
</dbReference>
<protein>
    <recommendedName>
        <fullName evidence="8">Transcription elongation factor</fullName>
    </recommendedName>
</protein>
<accession>A0AAE1N5I3</accession>
<evidence type="ECO:0000256" key="3">
    <source>
        <dbReference type="ARBA" id="ARBA00022771"/>
    </source>
</evidence>
<evidence type="ECO:0000259" key="11">
    <source>
        <dbReference type="PROSITE" id="PS51321"/>
    </source>
</evidence>
<dbReference type="InterPro" id="IPR001222">
    <property type="entry name" value="Znf_TFIIS"/>
</dbReference>
<dbReference type="InterPro" id="IPR017923">
    <property type="entry name" value="TFIIS_N"/>
</dbReference>
<keyword evidence="13" id="KW-1185">Reference proteome</keyword>
<dbReference type="InterPro" id="IPR035441">
    <property type="entry name" value="TFIIS/LEDGF_dom_sf"/>
</dbReference>
<dbReference type="EMBL" id="JAWXYG010000001">
    <property type="protein sequence ID" value="KAK4283755.1"/>
    <property type="molecule type" value="Genomic_DNA"/>
</dbReference>
<dbReference type="Gene3D" id="2.20.25.10">
    <property type="match status" value="1"/>
</dbReference>
<dbReference type="InterPro" id="IPR006289">
    <property type="entry name" value="TFSII"/>
</dbReference>
<keyword evidence="8" id="KW-0238">DNA-binding</keyword>
<comment type="function">
    <text evidence="8">Necessary for efficient RNA polymerase II transcription elongation past template-encoded arresting sites.</text>
</comment>
<dbReference type="SMART" id="SM00509">
    <property type="entry name" value="TFS2N"/>
    <property type="match status" value="1"/>
</dbReference>
<feature type="domain" description="TFIIS N-terminal" evidence="10">
    <location>
        <begin position="10"/>
        <end position="87"/>
    </location>
</feature>
<dbReference type="NCBIfam" id="TIGR01385">
    <property type="entry name" value="TFSII"/>
    <property type="match status" value="1"/>
</dbReference>
<dbReference type="SUPFAM" id="SSF57783">
    <property type="entry name" value="Zinc beta-ribbon"/>
    <property type="match status" value="1"/>
</dbReference>
<dbReference type="PIRSF" id="PIRSF006704">
    <property type="entry name" value="TF_IIS"/>
    <property type="match status" value="1"/>
</dbReference>
<dbReference type="PANTHER" id="PTHR11477">
    <property type="entry name" value="TRANSCRIPTION FACTOR S-II ZINC FINGER DOMAIN-CONTAINING PROTEIN"/>
    <property type="match status" value="1"/>
</dbReference>
<keyword evidence="2 8" id="KW-0479">Metal-binding</keyword>
<keyword evidence="3 6" id="KW-0863">Zinc-finger</keyword>
<dbReference type="Gene3D" id="1.20.930.10">
    <property type="entry name" value="Conserved domain common to transcription factors TFIIS, elongin A, CRSP70"/>
    <property type="match status" value="1"/>
</dbReference>
<dbReference type="InterPro" id="IPR036575">
    <property type="entry name" value="TFIIS_cen_dom_sf"/>
</dbReference>
<dbReference type="SMART" id="SM00440">
    <property type="entry name" value="ZnF_C2C2"/>
    <property type="match status" value="1"/>
</dbReference>
<dbReference type="GO" id="GO:0006368">
    <property type="term" value="P:transcription elongation by RNA polymerase II"/>
    <property type="evidence" value="ECO:0007669"/>
    <property type="project" value="InterPro"/>
</dbReference>
<feature type="domain" description="TFIIS-type" evidence="9">
    <location>
        <begin position="264"/>
        <end position="304"/>
    </location>
</feature>
<keyword evidence="5 7" id="KW-0539">Nucleus</keyword>
<evidence type="ECO:0000256" key="2">
    <source>
        <dbReference type="ARBA" id="ARBA00022723"/>
    </source>
</evidence>
<dbReference type="InterPro" id="IPR035100">
    <property type="entry name" value="TF_IIS-typ"/>
</dbReference>
<evidence type="ECO:0000256" key="7">
    <source>
        <dbReference type="PROSITE-ProRule" id="PRU00649"/>
    </source>
</evidence>
<dbReference type="CDD" id="cd00183">
    <property type="entry name" value="TFIIS_I"/>
    <property type="match status" value="1"/>
</dbReference>
<dbReference type="PROSITE" id="PS51319">
    <property type="entry name" value="TFIIS_N"/>
    <property type="match status" value="1"/>
</dbReference>
<dbReference type="CDD" id="cd13749">
    <property type="entry name" value="Zn-ribbon_TFIIS"/>
    <property type="match status" value="1"/>
</dbReference>
<dbReference type="Gene3D" id="1.10.472.30">
    <property type="entry name" value="Transcription elongation factor S-II, central domain"/>
    <property type="match status" value="1"/>
</dbReference>
<evidence type="ECO:0000256" key="5">
    <source>
        <dbReference type="ARBA" id="ARBA00023242"/>
    </source>
</evidence>
<keyword evidence="8" id="KW-0805">Transcription regulation</keyword>
<dbReference type="PROSITE" id="PS00466">
    <property type="entry name" value="ZF_TFIIS_1"/>
    <property type="match status" value="1"/>
</dbReference>
<keyword evidence="8" id="KW-0804">Transcription</keyword>
<dbReference type="SUPFAM" id="SSF47676">
    <property type="entry name" value="Conserved domain common to transcription factors TFIIS, elongin A, CRSP70"/>
    <property type="match status" value="1"/>
</dbReference>
<dbReference type="PROSITE" id="PS51321">
    <property type="entry name" value="TFIIS_CENTRAL"/>
    <property type="match status" value="1"/>
</dbReference>
<dbReference type="Pfam" id="PF08711">
    <property type="entry name" value="Med26"/>
    <property type="match status" value="1"/>
</dbReference>
<evidence type="ECO:0000256" key="6">
    <source>
        <dbReference type="PROSITE-ProRule" id="PRU00472"/>
    </source>
</evidence>
<comment type="caution">
    <text evidence="12">The sequence shown here is derived from an EMBL/GenBank/DDBJ whole genome shotgun (WGS) entry which is preliminary data.</text>
</comment>
<evidence type="ECO:0000259" key="9">
    <source>
        <dbReference type="PROSITE" id="PS51133"/>
    </source>
</evidence>
<dbReference type="InterPro" id="IPR003618">
    <property type="entry name" value="TFIIS_cen_dom"/>
</dbReference>
<keyword evidence="4 8" id="KW-0862">Zinc</keyword>
<dbReference type="PANTHER" id="PTHR11477:SF0">
    <property type="entry name" value="IP08861P-RELATED"/>
    <property type="match status" value="1"/>
</dbReference>
<evidence type="ECO:0000313" key="13">
    <source>
        <dbReference type="Proteomes" id="UP001293593"/>
    </source>
</evidence>
<sequence length="306" mass="35614">MEKELMRLYEAVKKAADAAATSTDNQVEENRCLDAFKLLKKFPVNLEILRYTQVGKHLRVLTKHPRKKIQAFAKNLVDIWKGIVLKEISENKKQKVYQKISKAEKKQVTEILKRASPRPTAPLEQKTMIKIGDVTRDKIREILQEALSRVSGEADEAIKDQVNACDPIRVSVSVESIVFQKWGSFNKGDRSIKIKYRSLMFNLKDPNNKDFRRRVLLGEFKLDQIVNMRTEDMASDERKKEIEEIRMRALLKCKDGQELKGTTDQFVCGKCRKRECTYYQMQTRSADEPMTTYVTCVSCNHHWKFC</sequence>
<evidence type="ECO:0000313" key="12">
    <source>
        <dbReference type="EMBL" id="KAK4283755.1"/>
    </source>
</evidence>
<evidence type="ECO:0000256" key="1">
    <source>
        <dbReference type="ARBA" id="ARBA00004123"/>
    </source>
</evidence>
<name>A0AAE1N5I3_9FABA</name>
<dbReference type="Pfam" id="PF01096">
    <property type="entry name" value="Zn_ribbon_TFIIS"/>
    <property type="match status" value="1"/>
</dbReference>
<feature type="domain" description="TFIIS central" evidence="11">
    <location>
        <begin position="135"/>
        <end position="261"/>
    </location>
</feature>
<dbReference type="AlphaFoldDB" id="A0AAE1N5I3"/>
<dbReference type="SUPFAM" id="SSF46942">
    <property type="entry name" value="Elongation factor TFIIS domain 2"/>
    <property type="match status" value="1"/>
</dbReference>
<comment type="subcellular location">
    <subcellularLocation>
        <location evidence="1 7 8">Nucleus</location>
    </subcellularLocation>
</comment>
<gene>
    <name evidence="12" type="ORF">QN277_000675</name>
</gene>
<dbReference type="FunFam" id="2.20.25.10:FF:000001">
    <property type="entry name" value="Probable Transcription elongation factor S-II"/>
    <property type="match status" value="1"/>
</dbReference>
<comment type="similarity">
    <text evidence="8">Belongs to the TFS-II family.</text>
</comment>
<proteinExistence type="inferred from homology"/>
<dbReference type="Pfam" id="PF07500">
    <property type="entry name" value="TFIIS_M"/>
    <property type="match status" value="1"/>
</dbReference>
<dbReference type="GO" id="GO:0008270">
    <property type="term" value="F:zinc ion binding"/>
    <property type="evidence" value="ECO:0007669"/>
    <property type="project" value="UniProtKB-UniRule"/>
</dbReference>
<dbReference type="SMART" id="SM00510">
    <property type="entry name" value="TFS2M"/>
    <property type="match status" value="1"/>
</dbReference>
<evidence type="ECO:0000259" key="10">
    <source>
        <dbReference type="PROSITE" id="PS51319"/>
    </source>
</evidence>
<dbReference type="GO" id="GO:0005634">
    <property type="term" value="C:nucleus"/>
    <property type="evidence" value="ECO:0007669"/>
    <property type="project" value="UniProtKB-SubCell"/>
</dbReference>
<reference evidence="12" key="1">
    <citation type="submission" date="2023-10" db="EMBL/GenBank/DDBJ databases">
        <title>Chromosome-level genome of the transformable northern wattle, Acacia crassicarpa.</title>
        <authorList>
            <person name="Massaro I."/>
            <person name="Sinha N.R."/>
            <person name="Poethig S."/>
            <person name="Leichty A.R."/>
        </authorList>
    </citation>
    <scope>NUCLEOTIDE SEQUENCE</scope>
    <source>
        <strain evidence="12">Acra3RX</strain>
        <tissue evidence="12">Leaf</tissue>
    </source>
</reference>
<evidence type="ECO:0000256" key="8">
    <source>
        <dbReference type="RuleBase" id="RU368078"/>
    </source>
</evidence>
<evidence type="ECO:0000256" key="4">
    <source>
        <dbReference type="ARBA" id="ARBA00022833"/>
    </source>
</evidence>
<dbReference type="Proteomes" id="UP001293593">
    <property type="component" value="Unassembled WGS sequence"/>
</dbReference>
<dbReference type="PROSITE" id="PS51133">
    <property type="entry name" value="ZF_TFIIS_2"/>
    <property type="match status" value="1"/>
</dbReference>